<feature type="compositionally biased region" description="Low complexity" evidence="1">
    <location>
        <begin position="69"/>
        <end position="85"/>
    </location>
</feature>
<protein>
    <submittedName>
        <fullName evidence="2">Unnamed protein product</fullName>
    </submittedName>
</protein>
<evidence type="ECO:0000313" key="2">
    <source>
        <dbReference type="EMBL" id="GME73110.1"/>
    </source>
</evidence>
<reference evidence="2" key="1">
    <citation type="submission" date="2023-04" db="EMBL/GenBank/DDBJ databases">
        <title>Candida boidinii NBRC 10035.</title>
        <authorList>
            <person name="Ichikawa N."/>
            <person name="Sato H."/>
            <person name="Tonouchi N."/>
        </authorList>
    </citation>
    <scope>NUCLEOTIDE SEQUENCE</scope>
    <source>
        <strain evidence="2">NBRC 10035</strain>
    </source>
</reference>
<comment type="caution">
    <text evidence="2">The sequence shown here is derived from an EMBL/GenBank/DDBJ whole genome shotgun (WGS) entry which is preliminary data.</text>
</comment>
<dbReference type="EMBL" id="BSXN01001450">
    <property type="protein sequence ID" value="GME73110.1"/>
    <property type="molecule type" value="Genomic_DNA"/>
</dbReference>
<dbReference type="Proteomes" id="UP001165120">
    <property type="component" value="Unassembled WGS sequence"/>
</dbReference>
<dbReference type="AlphaFoldDB" id="A0A9W6WHR5"/>
<accession>A0A9W6WHR5</accession>
<name>A0A9W6WHR5_CANBO</name>
<sequence length="240" mass="26606">MANSYRSNSNSISMPLPLATPLLYGALAGVIAFTIYENREAILDFFEETAIDFLQSIEANKKKRVAAKSGYNEGSSASNAGSNRKNSNERRRKSDDDDDAESDLNPFRDPSPSPLPETSKLRKRAGNLNSGFSSKSSLTSGTEVNWSEEEETRFNSWIETSSSASRSQHGFGNEKTDKKMNIKDDPTNTDYNYDDEFSSYDEVTTPSTDRSRSAVTSDFETDSVDGMNDDHKGIKYSSLD</sequence>
<organism evidence="2 3">
    <name type="scientific">Candida boidinii</name>
    <name type="common">Yeast</name>
    <dbReference type="NCBI Taxonomy" id="5477"/>
    <lineage>
        <taxon>Eukaryota</taxon>
        <taxon>Fungi</taxon>
        <taxon>Dikarya</taxon>
        <taxon>Ascomycota</taxon>
        <taxon>Saccharomycotina</taxon>
        <taxon>Pichiomycetes</taxon>
        <taxon>Pichiales</taxon>
        <taxon>Pichiaceae</taxon>
        <taxon>Ogataea</taxon>
        <taxon>Ogataea/Candida clade</taxon>
    </lineage>
</organism>
<evidence type="ECO:0000313" key="3">
    <source>
        <dbReference type="Proteomes" id="UP001165120"/>
    </source>
</evidence>
<gene>
    <name evidence="2" type="ORF">Cboi02_000390700</name>
</gene>
<proteinExistence type="predicted"/>
<feature type="compositionally biased region" description="Low complexity" evidence="1">
    <location>
        <begin position="127"/>
        <end position="142"/>
    </location>
</feature>
<keyword evidence="3" id="KW-1185">Reference proteome</keyword>
<feature type="compositionally biased region" description="Polar residues" evidence="1">
    <location>
        <begin position="154"/>
        <end position="170"/>
    </location>
</feature>
<feature type="region of interest" description="Disordered" evidence="1">
    <location>
        <begin position="69"/>
        <end position="240"/>
    </location>
</feature>
<feature type="compositionally biased region" description="Basic and acidic residues" evidence="1">
    <location>
        <begin position="172"/>
        <end position="186"/>
    </location>
</feature>
<evidence type="ECO:0000256" key="1">
    <source>
        <dbReference type="SAM" id="MobiDB-lite"/>
    </source>
</evidence>
<feature type="compositionally biased region" description="Polar residues" evidence="1">
    <location>
        <begin position="201"/>
        <end position="218"/>
    </location>
</feature>
<feature type="compositionally biased region" description="Basic and acidic residues" evidence="1">
    <location>
        <begin position="86"/>
        <end position="95"/>
    </location>
</feature>